<sequence length="475" mass="52406">MVRAASGFGRSLSASERWFWLIDRLSPANCGARVRVHGRVTGEAVEAGARALVAEYPLLRMGVVDDCGRNPRLVPLESPEVVWRTVTSGSDDAWIREIDAEMRTPFDVSKGLARVVDVAVHAGTEDEYHDIILTVSHIIMDGRSLMALLRKLIDPERPVRERNPMRPADDLIPGEARGMRRYLALNMSDQVTAVVTRPIRLATPYPMELQERRTRVITRVVDREALAEWTSDCRRAGVTVHALLVAAVASAIGRVNGVPSGIAGIGSPVDFRARLRPPPEPDEPGIYAPVLIGFVPFGSEVSLWSAARKAKRGLASAIRRDRHLTTVAGMRFVTPRDARAGERMARMVDRRAPWNVSVTNLGRVEFPDATGGQRLSGLVMAASNSCVSVLTVAVTTAHDEMRLAFCYVDAMLPPQRVTEFADTVLTVLRERPSAEPALHQRAQRRPIRLARPAAHGNLRDQHDIVRQRGNIDERG</sequence>
<dbReference type="SUPFAM" id="SSF52777">
    <property type="entry name" value="CoA-dependent acyltransferases"/>
    <property type="match status" value="2"/>
</dbReference>
<evidence type="ECO:0000313" key="16">
    <source>
        <dbReference type="EMBL" id="AYF73514.1"/>
    </source>
</evidence>
<name>A0A386Z8T8_9NOCA</name>
<evidence type="ECO:0000256" key="1">
    <source>
        <dbReference type="ARBA" id="ARBA00000026"/>
    </source>
</evidence>
<dbReference type="EMBL" id="CP032568">
    <property type="protein sequence ID" value="AYF73514.1"/>
    <property type="molecule type" value="Genomic_DNA"/>
</dbReference>
<evidence type="ECO:0000259" key="15">
    <source>
        <dbReference type="Pfam" id="PF16911"/>
    </source>
</evidence>
<feature type="compositionally biased region" description="Basic and acidic residues" evidence="13">
    <location>
        <begin position="457"/>
        <end position="475"/>
    </location>
</feature>
<evidence type="ECO:0000256" key="13">
    <source>
        <dbReference type="SAM" id="MobiDB-lite"/>
    </source>
</evidence>
<dbReference type="OrthoDB" id="4568714at2"/>
<evidence type="ECO:0000256" key="4">
    <source>
        <dbReference type="ARBA" id="ARBA00006558"/>
    </source>
</evidence>
<evidence type="ECO:0000259" key="14">
    <source>
        <dbReference type="Pfam" id="PF00668"/>
    </source>
</evidence>
<comment type="catalytic activity">
    <reaction evidence="1">
        <text>2 a mycocerosyl-[mycocerosic acid synthase] + a phthiocerol = a dimycocerosyl phthiocerol + 2 holo-[mycocerosic acid synthase].</text>
        <dbReference type="EC" id="2.3.1.282"/>
    </reaction>
</comment>
<evidence type="ECO:0000256" key="3">
    <source>
        <dbReference type="ARBA" id="ARBA00001907"/>
    </source>
</evidence>
<keyword evidence="9" id="KW-0012">Acyltransferase</keyword>
<keyword evidence="7" id="KW-0444">Lipid biosynthesis</keyword>
<dbReference type="EC" id="2.3.1.282" evidence="5"/>
<evidence type="ECO:0000256" key="10">
    <source>
        <dbReference type="ARBA" id="ARBA00030465"/>
    </source>
</evidence>
<evidence type="ECO:0000256" key="9">
    <source>
        <dbReference type="ARBA" id="ARBA00023315"/>
    </source>
</evidence>
<accession>A0A386Z8T8</accession>
<protein>
    <recommendedName>
        <fullName evidence="6">Phthiocerol/phthiodiolone dimycocerosyl transferase</fullName>
        <ecNumber evidence="5">2.3.1.282</ecNumber>
    </recommendedName>
    <alternativeName>
        <fullName evidence="12">Acyltransferase PapA5</fullName>
    </alternativeName>
    <alternativeName>
        <fullName evidence="10">Phthiocerol/phthiodiolone O-acyltransferase</fullName>
    </alternativeName>
    <alternativeName>
        <fullName evidence="11">Polyketide synthase-associated protein A5</fullName>
    </alternativeName>
</protein>
<evidence type="ECO:0000256" key="2">
    <source>
        <dbReference type="ARBA" id="ARBA00000625"/>
    </source>
</evidence>
<evidence type="ECO:0000256" key="5">
    <source>
        <dbReference type="ARBA" id="ARBA00012866"/>
    </source>
</evidence>
<gene>
    <name evidence="16" type="ORF">D7D52_06190</name>
</gene>
<evidence type="ECO:0000256" key="8">
    <source>
        <dbReference type="ARBA" id="ARBA00022679"/>
    </source>
</evidence>
<dbReference type="Pfam" id="PF16911">
    <property type="entry name" value="PapA_C"/>
    <property type="match status" value="1"/>
</dbReference>
<dbReference type="InterPro" id="IPR023213">
    <property type="entry name" value="CAT-like_dom_sf"/>
</dbReference>
<dbReference type="PANTHER" id="PTHR28037">
    <property type="entry name" value="ALCOHOL O-ACETYLTRANSFERASE 1-RELATED"/>
    <property type="match status" value="1"/>
</dbReference>
<evidence type="ECO:0000256" key="11">
    <source>
        <dbReference type="ARBA" id="ARBA00032317"/>
    </source>
</evidence>
<evidence type="ECO:0000256" key="6">
    <source>
        <dbReference type="ARBA" id="ARBA00013449"/>
    </source>
</evidence>
<dbReference type="Proteomes" id="UP000267164">
    <property type="component" value="Chromosome"/>
</dbReference>
<dbReference type="Gene3D" id="3.30.559.10">
    <property type="entry name" value="Chloramphenicol acetyltransferase-like domain"/>
    <property type="match status" value="1"/>
</dbReference>
<keyword evidence="7" id="KW-0443">Lipid metabolism</keyword>
<comment type="catalytic activity">
    <reaction evidence="2">
        <text>2 a mycocerosyl-[mycocerosic acid synthase] + a phenolphthiocerol = a dimycocerosyl phenolphthiocerol + 2 holo-[mycocerosic acid synthase].</text>
        <dbReference type="EC" id="2.3.1.282"/>
    </reaction>
</comment>
<dbReference type="Gene3D" id="3.30.559.30">
    <property type="entry name" value="Nonribosomal peptide synthetase, condensation domain"/>
    <property type="match status" value="1"/>
</dbReference>
<reference evidence="16 17" key="1">
    <citation type="submission" date="2018-09" db="EMBL/GenBank/DDBJ databases">
        <title>Nocardia yunnanensis sp. nov., an actinomycete isolated from a soil sample.</title>
        <authorList>
            <person name="Zhang J."/>
        </authorList>
    </citation>
    <scope>NUCLEOTIDE SEQUENCE [LARGE SCALE GENOMIC DNA]</scope>
    <source>
        <strain evidence="16 17">CFHS0054</strain>
    </source>
</reference>
<dbReference type="Pfam" id="PF00668">
    <property type="entry name" value="Condensation"/>
    <property type="match status" value="1"/>
</dbReference>
<keyword evidence="8" id="KW-0808">Transferase</keyword>
<evidence type="ECO:0000256" key="7">
    <source>
        <dbReference type="ARBA" id="ARBA00022516"/>
    </source>
</evidence>
<keyword evidence="17" id="KW-1185">Reference proteome</keyword>
<dbReference type="AlphaFoldDB" id="A0A386Z8T8"/>
<evidence type="ECO:0000256" key="12">
    <source>
        <dbReference type="ARBA" id="ARBA00033407"/>
    </source>
</evidence>
<feature type="domain" description="Phthiocerol/phthiodiolone dimycocerosyl transferase C-terminal" evidence="15">
    <location>
        <begin position="233"/>
        <end position="369"/>
    </location>
</feature>
<dbReference type="InterPro" id="IPR052058">
    <property type="entry name" value="Alcohol_O-acetyltransferase"/>
</dbReference>
<dbReference type="KEGG" id="nyu:D7D52_06190"/>
<dbReference type="GO" id="GO:0008610">
    <property type="term" value="P:lipid biosynthetic process"/>
    <property type="evidence" value="ECO:0007669"/>
    <property type="project" value="UniProtKB-ARBA"/>
</dbReference>
<organism evidence="16 17">
    <name type="scientific">Nocardia yunnanensis</name>
    <dbReference type="NCBI Taxonomy" id="2382165"/>
    <lineage>
        <taxon>Bacteria</taxon>
        <taxon>Bacillati</taxon>
        <taxon>Actinomycetota</taxon>
        <taxon>Actinomycetes</taxon>
        <taxon>Mycobacteriales</taxon>
        <taxon>Nocardiaceae</taxon>
        <taxon>Nocardia</taxon>
    </lineage>
</organism>
<dbReference type="PANTHER" id="PTHR28037:SF1">
    <property type="entry name" value="ALCOHOL O-ACETYLTRANSFERASE 1-RELATED"/>
    <property type="match status" value="1"/>
</dbReference>
<comment type="similarity">
    <text evidence="4">Belongs to the acyltransferase PapA5 family.</text>
</comment>
<dbReference type="InterPro" id="IPR031641">
    <property type="entry name" value="PapA_C"/>
</dbReference>
<dbReference type="InterPro" id="IPR001242">
    <property type="entry name" value="Condensation_dom"/>
</dbReference>
<feature type="domain" description="Condensation" evidence="14">
    <location>
        <begin position="32"/>
        <end position="153"/>
    </location>
</feature>
<feature type="region of interest" description="Disordered" evidence="13">
    <location>
        <begin position="452"/>
        <end position="475"/>
    </location>
</feature>
<comment type="catalytic activity">
    <reaction evidence="3">
        <text>2 a mycocerosyl-[mycocerosic acid synthase] + a phthiodiolone = a dimycocerosyl phthiodiolone + 2 holo-[mycocerosic acid synthase].</text>
        <dbReference type="EC" id="2.3.1.282"/>
    </reaction>
</comment>
<evidence type="ECO:0000313" key="17">
    <source>
        <dbReference type="Proteomes" id="UP000267164"/>
    </source>
</evidence>
<dbReference type="GO" id="GO:0016746">
    <property type="term" value="F:acyltransferase activity"/>
    <property type="evidence" value="ECO:0007669"/>
    <property type="project" value="UniProtKB-KW"/>
</dbReference>
<proteinExistence type="inferred from homology"/>